<protein>
    <submittedName>
        <fullName evidence="3">RNA-directed DNA polymerase from transposon BS</fullName>
    </submittedName>
</protein>
<evidence type="ECO:0000313" key="3">
    <source>
        <dbReference type="EMBL" id="KAI2644855.1"/>
    </source>
</evidence>
<keyword evidence="3" id="KW-0548">Nucleotidyltransferase</keyword>
<evidence type="ECO:0000313" key="4">
    <source>
        <dbReference type="Proteomes" id="UP000830375"/>
    </source>
</evidence>
<dbReference type="PANTHER" id="PTHR47510:SF3">
    <property type="entry name" value="ENDO_EXONUCLEASE_PHOSPHATASE DOMAIN-CONTAINING PROTEIN"/>
    <property type="match status" value="1"/>
</dbReference>
<dbReference type="GO" id="GO:0003964">
    <property type="term" value="F:RNA-directed DNA polymerase activity"/>
    <property type="evidence" value="ECO:0007669"/>
    <property type="project" value="UniProtKB-KW"/>
</dbReference>
<dbReference type="EMBL" id="JACTAM010002410">
    <property type="protein sequence ID" value="KAI2644855.1"/>
    <property type="molecule type" value="Genomic_DNA"/>
</dbReference>
<dbReference type="InterPro" id="IPR015095">
    <property type="entry name" value="AlkB_hom8_N"/>
</dbReference>
<dbReference type="PANTHER" id="PTHR47510">
    <property type="entry name" value="REVERSE TRANSCRIPTASE DOMAIN-CONTAINING PROTEIN"/>
    <property type="match status" value="1"/>
</dbReference>
<gene>
    <name evidence="3" type="ORF">H4Q32_028581</name>
</gene>
<proteinExistence type="predicted"/>
<dbReference type="PROSITE" id="PS50878">
    <property type="entry name" value="RT_POL"/>
    <property type="match status" value="1"/>
</dbReference>
<keyword evidence="1" id="KW-1133">Transmembrane helix</keyword>
<name>A0ABQ8L290_LABRO</name>
<keyword evidence="3" id="KW-0808">Transferase</keyword>
<dbReference type="InterPro" id="IPR043502">
    <property type="entry name" value="DNA/RNA_pol_sf"/>
</dbReference>
<keyword evidence="4" id="KW-1185">Reference proteome</keyword>
<dbReference type="Pfam" id="PF09004">
    <property type="entry name" value="ALKBH8_N"/>
    <property type="match status" value="1"/>
</dbReference>
<dbReference type="InterPro" id="IPR000477">
    <property type="entry name" value="RT_dom"/>
</dbReference>
<organism evidence="3 4">
    <name type="scientific">Labeo rohita</name>
    <name type="common">Indian major carp</name>
    <name type="synonym">Cyprinus rohita</name>
    <dbReference type="NCBI Taxonomy" id="84645"/>
    <lineage>
        <taxon>Eukaryota</taxon>
        <taxon>Metazoa</taxon>
        <taxon>Chordata</taxon>
        <taxon>Craniata</taxon>
        <taxon>Vertebrata</taxon>
        <taxon>Euteleostomi</taxon>
        <taxon>Actinopterygii</taxon>
        <taxon>Neopterygii</taxon>
        <taxon>Teleostei</taxon>
        <taxon>Ostariophysi</taxon>
        <taxon>Cypriniformes</taxon>
        <taxon>Cyprinidae</taxon>
        <taxon>Labeoninae</taxon>
        <taxon>Labeonini</taxon>
        <taxon>Labeo</taxon>
    </lineage>
</organism>
<dbReference type="Pfam" id="PF00078">
    <property type="entry name" value="RVT_1"/>
    <property type="match status" value="1"/>
</dbReference>
<evidence type="ECO:0000256" key="1">
    <source>
        <dbReference type="SAM" id="Phobius"/>
    </source>
</evidence>
<keyword evidence="1" id="KW-0472">Membrane</keyword>
<feature type="domain" description="Reverse transcriptase" evidence="2">
    <location>
        <begin position="434"/>
        <end position="700"/>
    </location>
</feature>
<comment type="caution">
    <text evidence="3">The sequence shown here is derived from an EMBL/GenBank/DDBJ whole genome shotgun (WGS) entry which is preliminary data.</text>
</comment>
<keyword evidence="3" id="KW-0695">RNA-directed DNA polymerase</keyword>
<feature type="transmembrane region" description="Helical" evidence="1">
    <location>
        <begin position="12"/>
        <end position="32"/>
    </location>
</feature>
<dbReference type="Proteomes" id="UP000830375">
    <property type="component" value="Unassembled WGS sequence"/>
</dbReference>
<keyword evidence="1" id="KW-0812">Transmembrane</keyword>
<sequence length="830" mass="93538">MSHPVLAARWSVAAAYGSPFWCSFLLFLYVFVVCLCNGGYANAHYTRQDLIDIGKQHQTSISKVFHYTHNIPDEIARPAGSPWIVVGSRRRRRRRRERKQRRGCRFGVMLRLIKQPYKPPLLSLYLANARSQINKTDYLELQLAGNRYVRDCCLLIITETWLHLGIPNASMQLAGHTLLHWDRTKDSAVYIPPEANVNIALSLLLNTMNEQQRAHPDGVHIIAGDFNKANLKSHAYRAIPLPHLGRSDHLSLLLSPAYTPLIRSTRPTTKSVTIWPDNALFRLQDCFEQTDWDMFKHQDLETFKGTVLDYIKFCIGNVRRQSPVQSCLSRPEKRDCHVTTGDLSAPLAEELNSFFARFEKEQQQHSSTSALLPLQPPPSSGSCTTPLTVTEQDVRQVLLAVNPRKAAGPDGVPGKVLRACAPQLALIFTAIVNLSLAQAVIPSCLKSAIIIPVPKKSPITSLNDYRPVALTSVIMKCFERLVLRHIKEYLPSNFDPHQFAYRTKRSTEDAIALALHAVLGHLEQQQSYARMLFVDYSSAFNTIIPDILFNKLDILGLPSLTCAWIKDFLTNRPQIVKLGPHLSSIRTLSIGSPQGCVLSPVLYCLYTHDCSASYDSNLIVKFADDITVVGLISRGDEVAYREEVLKLATWCSENNLALNTKKTKEIIVDFRRHSTNLAPLYINGECVERAHTFRFLGVIISGNISWTVNTTAIIKKAQQRFYFLRVLLRKHNLDSSLLLTFYRASIESLLTYCITVWYGSCTMADRERLQRVVKAAQKIIGCPLPSLLDIYTSCCLSRAENILKDSSHPASDLFNLLPSGRHYSCIRAKI</sequence>
<evidence type="ECO:0000259" key="2">
    <source>
        <dbReference type="PROSITE" id="PS50878"/>
    </source>
</evidence>
<reference evidence="3 4" key="1">
    <citation type="submission" date="2022-01" db="EMBL/GenBank/DDBJ databases">
        <title>A high-quality chromosome-level genome assembly of rohu carp, Labeo rohita.</title>
        <authorList>
            <person name="Arick M.A. II"/>
            <person name="Hsu C.-Y."/>
            <person name="Magbanua Z."/>
            <person name="Pechanova O."/>
            <person name="Grover C."/>
            <person name="Miller E."/>
            <person name="Thrash A."/>
            <person name="Ezzel L."/>
            <person name="Alam S."/>
            <person name="Benzie J."/>
            <person name="Hamilton M."/>
            <person name="Karsi A."/>
            <person name="Lawrence M.L."/>
            <person name="Peterson D.G."/>
        </authorList>
    </citation>
    <scope>NUCLEOTIDE SEQUENCE [LARGE SCALE GENOMIC DNA]</scope>
    <source>
        <strain evidence="4">BAU-BD-2019</strain>
        <tissue evidence="3">Blood</tissue>
    </source>
</reference>
<accession>A0ABQ8L290</accession>
<dbReference type="SUPFAM" id="SSF56672">
    <property type="entry name" value="DNA/RNA polymerases"/>
    <property type="match status" value="1"/>
</dbReference>
<dbReference type="CDD" id="cd01650">
    <property type="entry name" value="RT_nLTR_like"/>
    <property type="match status" value="1"/>
</dbReference>